<name>A0ABR0EY62_ZASCE</name>
<reference evidence="2 3" key="1">
    <citation type="journal article" date="2023" name="G3 (Bethesda)">
        <title>A chromosome-level genome assembly of Zasmidium syzygii isolated from banana leaves.</title>
        <authorList>
            <person name="van Westerhoven A.C."/>
            <person name="Mehrabi R."/>
            <person name="Talebi R."/>
            <person name="Steentjes M.B.F."/>
            <person name="Corcolon B."/>
            <person name="Chong P.A."/>
            <person name="Kema G.H.J."/>
            <person name="Seidl M.F."/>
        </authorList>
    </citation>
    <scope>NUCLEOTIDE SEQUENCE [LARGE SCALE GENOMIC DNA]</scope>
    <source>
        <strain evidence="2 3">P124</strain>
    </source>
</reference>
<comment type="caution">
    <text evidence="2">The sequence shown here is derived from an EMBL/GenBank/DDBJ whole genome shotgun (WGS) entry which is preliminary data.</text>
</comment>
<feature type="region of interest" description="Disordered" evidence="1">
    <location>
        <begin position="129"/>
        <end position="229"/>
    </location>
</feature>
<sequence length="256" mass="28997">MVNCQGLTVCLQDEKGVPFKERRPNNRQPSDYRYRLVSAAPGVKLSVSFKISRSFAWKGADTLIVAIACDNGQVVPRKSGKRIQVHAIQKCERFTRGFSYRTAVAWEGQPLERVEHSVRMPQVSDAGLEAAVPRLSSPLDTMQPAKEKRRASPAKQKPDKRARKRKIIHDSEDEDDEEILPQATMAGFKTEPQPETPAPVNREVERPGHTDAEVSKASKDTSGNSKRKRVLEMRLREIELEREAIQVQRQLLEFDD</sequence>
<keyword evidence="3" id="KW-1185">Reference proteome</keyword>
<evidence type="ECO:0000313" key="3">
    <source>
        <dbReference type="Proteomes" id="UP001305779"/>
    </source>
</evidence>
<dbReference type="EMBL" id="JAXOVC010000002">
    <property type="protein sequence ID" value="KAK4506010.1"/>
    <property type="molecule type" value="Genomic_DNA"/>
</dbReference>
<proteinExistence type="predicted"/>
<dbReference type="Proteomes" id="UP001305779">
    <property type="component" value="Unassembled WGS sequence"/>
</dbReference>
<protein>
    <submittedName>
        <fullName evidence="2">Uncharacterized protein</fullName>
    </submittedName>
</protein>
<gene>
    <name evidence="2" type="ORF">PRZ48_003975</name>
</gene>
<organism evidence="2 3">
    <name type="scientific">Zasmidium cellare</name>
    <name type="common">Wine cellar mold</name>
    <name type="synonym">Racodium cellare</name>
    <dbReference type="NCBI Taxonomy" id="395010"/>
    <lineage>
        <taxon>Eukaryota</taxon>
        <taxon>Fungi</taxon>
        <taxon>Dikarya</taxon>
        <taxon>Ascomycota</taxon>
        <taxon>Pezizomycotina</taxon>
        <taxon>Dothideomycetes</taxon>
        <taxon>Dothideomycetidae</taxon>
        <taxon>Mycosphaerellales</taxon>
        <taxon>Mycosphaerellaceae</taxon>
        <taxon>Zasmidium</taxon>
    </lineage>
</organism>
<evidence type="ECO:0000256" key="1">
    <source>
        <dbReference type="SAM" id="MobiDB-lite"/>
    </source>
</evidence>
<feature type="compositionally biased region" description="Basic and acidic residues" evidence="1">
    <location>
        <begin position="202"/>
        <end position="219"/>
    </location>
</feature>
<evidence type="ECO:0000313" key="2">
    <source>
        <dbReference type="EMBL" id="KAK4506010.1"/>
    </source>
</evidence>
<feature type="compositionally biased region" description="Basic residues" evidence="1">
    <location>
        <begin position="147"/>
        <end position="167"/>
    </location>
</feature>
<accession>A0ABR0EY62</accession>